<accession>A0A1B9IT96</accession>
<dbReference type="Proteomes" id="UP000092583">
    <property type="component" value="Unassembled WGS sequence"/>
</dbReference>
<evidence type="ECO:0000313" key="3">
    <source>
        <dbReference type="Proteomes" id="UP000092583"/>
    </source>
</evidence>
<keyword evidence="3" id="KW-1185">Reference proteome</keyword>
<name>A0A1B9IT96_9TREE</name>
<evidence type="ECO:0000256" key="1">
    <source>
        <dbReference type="SAM" id="MobiDB-lite"/>
    </source>
</evidence>
<proteinExistence type="predicted"/>
<sequence>MSYHLDLSHLSTSMGRPVDNYSIYECTPGSSRSISPEWSPALAQQESLTDLSAQTSGLEFPVFSTYQSSPSTITITVEYPKSATMEISVPIGIPNGVQSSTRVFDLEDLYIPSKARDTIYIENTGDSGRPLSIVSSQSVPAGGEIPKDTRWTWYDQMFDVPVIEELGSRPAIVVTDGPESEVASLVDPSDTSSWSLPALWDSITGQNPSENSIAVHLPDDVAQSPQQVTKFQLAIPQLDAPTTENNERGLVRSISTNVWSEIISTLTDRWSQACSTIKNYLRQHASDSRLDYERLDPYAWDCEFQSRAESNGPSDTLYSTANLPPVGHLSNGPQKELPMVRRKSLPEDRLYDVDHPPPTDHPDSTQSSQMILARK</sequence>
<reference evidence="3" key="2">
    <citation type="submission" date="2013-12" db="EMBL/GenBank/DDBJ databases">
        <title>Evolution of pathogenesis and genome organization in the Tremellales.</title>
        <authorList>
            <person name="Cuomo C."/>
            <person name="Litvintseva A."/>
            <person name="Heitman J."/>
            <person name="Chen Y."/>
            <person name="Sun S."/>
            <person name="Springer D."/>
            <person name="Dromer F."/>
            <person name="Young S."/>
            <person name="Zeng Q."/>
            <person name="Chapman S."/>
            <person name="Gujja S."/>
            <person name="Saif S."/>
            <person name="Birren B."/>
        </authorList>
    </citation>
    <scope>NUCLEOTIDE SEQUENCE [LARGE SCALE GENOMIC DNA]</scope>
    <source>
        <strain evidence="3">CBS 10435</strain>
    </source>
</reference>
<gene>
    <name evidence="2" type="ORF">L486_03210</name>
</gene>
<feature type="compositionally biased region" description="Basic and acidic residues" evidence="1">
    <location>
        <begin position="344"/>
        <end position="363"/>
    </location>
</feature>
<reference evidence="2 3" key="1">
    <citation type="submission" date="2013-07" db="EMBL/GenBank/DDBJ databases">
        <title>The Genome Sequence of Kwoniella mangroviensis CBS10435.</title>
        <authorList>
            <consortium name="The Broad Institute Genome Sequencing Platform"/>
            <person name="Cuomo C."/>
            <person name="Litvintseva A."/>
            <person name="Chen Y."/>
            <person name="Heitman J."/>
            <person name="Sun S."/>
            <person name="Springer D."/>
            <person name="Dromer F."/>
            <person name="Young S.K."/>
            <person name="Zeng Q."/>
            <person name="Gargeya S."/>
            <person name="Fitzgerald M."/>
            <person name="Abouelleil A."/>
            <person name="Alvarado L."/>
            <person name="Berlin A.M."/>
            <person name="Chapman S.B."/>
            <person name="Dewar J."/>
            <person name="Goldberg J."/>
            <person name="Griggs A."/>
            <person name="Gujja S."/>
            <person name="Hansen M."/>
            <person name="Howarth C."/>
            <person name="Imamovic A."/>
            <person name="Larimer J."/>
            <person name="McCowan C."/>
            <person name="Murphy C."/>
            <person name="Pearson M."/>
            <person name="Priest M."/>
            <person name="Roberts A."/>
            <person name="Saif S."/>
            <person name="Shea T."/>
            <person name="Sykes S."/>
            <person name="Wortman J."/>
            <person name="Nusbaum C."/>
            <person name="Birren B."/>
        </authorList>
    </citation>
    <scope>NUCLEOTIDE SEQUENCE [LARGE SCALE GENOMIC DNA]</scope>
    <source>
        <strain evidence="2 3">CBS 10435</strain>
    </source>
</reference>
<protein>
    <submittedName>
        <fullName evidence="2">Uncharacterized protein</fullName>
    </submittedName>
</protein>
<feature type="compositionally biased region" description="Polar residues" evidence="1">
    <location>
        <begin position="309"/>
        <end position="322"/>
    </location>
</feature>
<evidence type="ECO:0000313" key="2">
    <source>
        <dbReference type="EMBL" id="OCF58720.1"/>
    </source>
</evidence>
<dbReference type="EMBL" id="KI669461">
    <property type="protein sequence ID" value="OCF58720.1"/>
    <property type="molecule type" value="Genomic_DNA"/>
</dbReference>
<feature type="compositionally biased region" description="Polar residues" evidence="1">
    <location>
        <begin position="364"/>
        <end position="375"/>
    </location>
</feature>
<dbReference type="OrthoDB" id="10557436at2759"/>
<organism evidence="2 3">
    <name type="scientific">Kwoniella mangroviensis CBS 10435</name>
    <dbReference type="NCBI Taxonomy" id="1331196"/>
    <lineage>
        <taxon>Eukaryota</taxon>
        <taxon>Fungi</taxon>
        <taxon>Dikarya</taxon>
        <taxon>Basidiomycota</taxon>
        <taxon>Agaricomycotina</taxon>
        <taxon>Tremellomycetes</taxon>
        <taxon>Tremellales</taxon>
        <taxon>Cryptococcaceae</taxon>
        <taxon>Kwoniella</taxon>
    </lineage>
</organism>
<feature type="region of interest" description="Disordered" evidence="1">
    <location>
        <begin position="309"/>
        <end position="375"/>
    </location>
</feature>
<dbReference type="AlphaFoldDB" id="A0A1B9IT96"/>